<evidence type="ECO:0000313" key="3">
    <source>
        <dbReference type="EnsemblMetazoa" id="PHUM433390-PA"/>
    </source>
</evidence>
<dbReference type="GeneID" id="8230444"/>
<dbReference type="AlphaFoldDB" id="E0VTJ0"/>
<feature type="region of interest" description="Disordered" evidence="1">
    <location>
        <begin position="221"/>
        <end position="254"/>
    </location>
</feature>
<reference evidence="2" key="2">
    <citation type="submission" date="2007-04" db="EMBL/GenBank/DDBJ databases">
        <title>The genome of the human body louse.</title>
        <authorList>
            <consortium name="The Human Body Louse Genome Consortium"/>
            <person name="Kirkness E."/>
            <person name="Walenz B."/>
            <person name="Hass B."/>
            <person name="Bruggner R."/>
            <person name="Strausberg R."/>
        </authorList>
    </citation>
    <scope>NUCLEOTIDE SEQUENCE</scope>
    <source>
        <strain evidence="2">USDA</strain>
    </source>
</reference>
<keyword evidence="4" id="KW-1185">Reference proteome</keyword>
<dbReference type="EMBL" id="AAZO01005296">
    <property type="status" value="NOT_ANNOTATED_CDS"/>
    <property type="molecule type" value="Genomic_DNA"/>
</dbReference>
<feature type="region of interest" description="Disordered" evidence="1">
    <location>
        <begin position="276"/>
        <end position="296"/>
    </location>
</feature>
<dbReference type="RefSeq" id="XP_002429455.1">
    <property type="nucleotide sequence ID" value="XM_002429410.1"/>
</dbReference>
<feature type="compositionally biased region" description="Acidic residues" evidence="1">
    <location>
        <begin position="98"/>
        <end position="108"/>
    </location>
</feature>
<dbReference type="VEuPathDB" id="VectorBase:PHUM433390"/>
<proteinExistence type="predicted"/>
<reference evidence="2" key="1">
    <citation type="submission" date="2007-04" db="EMBL/GenBank/DDBJ databases">
        <title>Annotation of Pediculus humanus corporis strain USDA.</title>
        <authorList>
            <person name="Kirkness E."/>
            <person name="Hannick L."/>
            <person name="Hass B."/>
            <person name="Bruggner R."/>
            <person name="Lawson D."/>
            <person name="Bidwell S."/>
            <person name="Joardar V."/>
            <person name="Caler E."/>
            <person name="Walenz B."/>
            <person name="Inman J."/>
            <person name="Schobel S."/>
            <person name="Galinsky K."/>
            <person name="Amedeo P."/>
            <person name="Strausberg R."/>
        </authorList>
    </citation>
    <scope>NUCLEOTIDE SEQUENCE</scope>
    <source>
        <strain evidence="2">USDA</strain>
    </source>
</reference>
<dbReference type="HOGENOM" id="CLU_837604_0_0_1"/>
<dbReference type="OrthoDB" id="7402200at2759"/>
<dbReference type="CTD" id="8230444"/>
<organism>
    <name type="scientific">Pediculus humanus subsp. corporis</name>
    <name type="common">Body louse</name>
    <dbReference type="NCBI Taxonomy" id="121224"/>
    <lineage>
        <taxon>Eukaryota</taxon>
        <taxon>Metazoa</taxon>
        <taxon>Ecdysozoa</taxon>
        <taxon>Arthropoda</taxon>
        <taxon>Hexapoda</taxon>
        <taxon>Insecta</taxon>
        <taxon>Pterygota</taxon>
        <taxon>Neoptera</taxon>
        <taxon>Paraneoptera</taxon>
        <taxon>Psocodea</taxon>
        <taxon>Troctomorpha</taxon>
        <taxon>Phthiraptera</taxon>
        <taxon>Anoplura</taxon>
        <taxon>Pediculidae</taxon>
        <taxon>Pediculus</taxon>
    </lineage>
</organism>
<dbReference type="EnsemblMetazoa" id="PHUM433390-RA">
    <property type="protein sequence ID" value="PHUM433390-PA"/>
    <property type="gene ID" value="PHUM433390"/>
</dbReference>
<feature type="compositionally biased region" description="Polar residues" evidence="1">
    <location>
        <begin position="112"/>
        <end position="125"/>
    </location>
</feature>
<evidence type="ECO:0000313" key="4">
    <source>
        <dbReference type="Proteomes" id="UP000009046"/>
    </source>
</evidence>
<feature type="compositionally biased region" description="Acidic residues" evidence="1">
    <location>
        <begin position="234"/>
        <end position="243"/>
    </location>
</feature>
<gene>
    <name evidence="3" type="primary">8230444</name>
    <name evidence="2" type="ORF">Phum_PHUM433390</name>
</gene>
<feature type="region of interest" description="Disordered" evidence="1">
    <location>
        <begin position="1"/>
        <end position="149"/>
    </location>
</feature>
<feature type="compositionally biased region" description="Acidic residues" evidence="1">
    <location>
        <begin position="44"/>
        <end position="56"/>
    </location>
</feature>
<dbReference type="KEGG" id="phu:Phum_PHUM433390"/>
<accession>E0VTJ0</accession>
<dbReference type="Proteomes" id="UP000009046">
    <property type="component" value="Unassembled WGS sequence"/>
</dbReference>
<feature type="region of interest" description="Disordered" evidence="1">
    <location>
        <begin position="178"/>
        <end position="199"/>
    </location>
</feature>
<name>E0VTJ0_PEDHC</name>
<sequence length="332" mass="36991">MLQPLLRHQKNDTTEISGKFLGNDDEIEEESEMSKGMIITKENGEDEDDDGDDDDGGKENDNGDVVDNMENYNKKEISSSVGRNKNLSDVSDGSELVNVDEESNDYNEDYGKNSNVSPVDLTNRNLDMDQSKSNNNSSSVVEPGQPSVVPQRRNLAFSVENILDPNKFTGNSLNKFNNDTINNPSSNNNNNNHVNNNNNNNNLIIPDQRFQSSIGKILQPPPGCCWRPQIQDGGESEDRDDNSEGNQNPPHHHHFNSNLFVLSFKLKSKVGGETITTGTTSALNPHPPQSPLNSSPTLKKKKEIFFFVLLKSNRQLSPSTFIFLTLRFNPII</sequence>
<dbReference type="EMBL" id="DS235767">
    <property type="protein sequence ID" value="EEB16717.1"/>
    <property type="molecule type" value="Genomic_DNA"/>
</dbReference>
<reference evidence="3" key="3">
    <citation type="submission" date="2021-02" db="UniProtKB">
        <authorList>
            <consortium name="EnsemblMetazoa"/>
        </authorList>
    </citation>
    <scope>IDENTIFICATION</scope>
    <source>
        <strain evidence="3">USDA</strain>
    </source>
</reference>
<evidence type="ECO:0000256" key="1">
    <source>
        <dbReference type="SAM" id="MobiDB-lite"/>
    </source>
</evidence>
<evidence type="ECO:0000313" key="2">
    <source>
        <dbReference type="EMBL" id="EEB16717.1"/>
    </source>
</evidence>
<dbReference type="InParanoid" id="E0VTJ0"/>
<feature type="compositionally biased region" description="Polar residues" evidence="1">
    <location>
        <begin position="78"/>
        <end position="91"/>
    </location>
</feature>
<protein>
    <submittedName>
        <fullName evidence="2 3">Serine-rich 25 kDa antigen protein, putative</fullName>
    </submittedName>
</protein>